<dbReference type="AlphaFoldDB" id="A0A4Y2UW56"/>
<sequence>MAGLSIKSSKITNFSLSIFRRYKCFSTMTTPELAYRTPSFSTTPEWRRLTRYVRFRVQQARIRGLYSVESGFSLGALRRSPEVDPNTRSPRPRLIY</sequence>
<organism evidence="1 2">
    <name type="scientific">Araneus ventricosus</name>
    <name type="common">Orbweaver spider</name>
    <name type="synonym">Epeira ventricosa</name>
    <dbReference type="NCBI Taxonomy" id="182803"/>
    <lineage>
        <taxon>Eukaryota</taxon>
        <taxon>Metazoa</taxon>
        <taxon>Ecdysozoa</taxon>
        <taxon>Arthropoda</taxon>
        <taxon>Chelicerata</taxon>
        <taxon>Arachnida</taxon>
        <taxon>Araneae</taxon>
        <taxon>Araneomorphae</taxon>
        <taxon>Entelegynae</taxon>
        <taxon>Araneoidea</taxon>
        <taxon>Araneidae</taxon>
        <taxon>Araneus</taxon>
    </lineage>
</organism>
<name>A0A4Y2UW56_ARAVE</name>
<reference evidence="1 2" key="1">
    <citation type="journal article" date="2019" name="Sci. Rep.">
        <title>Orb-weaving spider Araneus ventricosus genome elucidates the spidroin gene catalogue.</title>
        <authorList>
            <person name="Kono N."/>
            <person name="Nakamura H."/>
            <person name="Ohtoshi R."/>
            <person name="Moran D.A.P."/>
            <person name="Shinohara A."/>
            <person name="Yoshida Y."/>
            <person name="Fujiwara M."/>
            <person name="Mori M."/>
            <person name="Tomita M."/>
            <person name="Arakawa K."/>
        </authorList>
    </citation>
    <scope>NUCLEOTIDE SEQUENCE [LARGE SCALE GENOMIC DNA]</scope>
</reference>
<evidence type="ECO:0000313" key="1">
    <source>
        <dbReference type="EMBL" id="GBO17255.1"/>
    </source>
</evidence>
<keyword evidence="2" id="KW-1185">Reference proteome</keyword>
<comment type="caution">
    <text evidence="1">The sequence shown here is derived from an EMBL/GenBank/DDBJ whole genome shotgun (WGS) entry which is preliminary data.</text>
</comment>
<gene>
    <name evidence="1" type="ORF">AVEN_147925_1</name>
</gene>
<accession>A0A4Y2UW56</accession>
<dbReference type="Proteomes" id="UP000499080">
    <property type="component" value="Unassembled WGS sequence"/>
</dbReference>
<protein>
    <submittedName>
        <fullName evidence="1">Uncharacterized protein</fullName>
    </submittedName>
</protein>
<evidence type="ECO:0000313" key="2">
    <source>
        <dbReference type="Proteomes" id="UP000499080"/>
    </source>
</evidence>
<proteinExistence type="predicted"/>
<dbReference type="EMBL" id="BGPR01041021">
    <property type="protein sequence ID" value="GBO17255.1"/>
    <property type="molecule type" value="Genomic_DNA"/>
</dbReference>